<evidence type="ECO:0000313" key="3">
    <source>
        <dbReference type="Proteomes" id="UP000518887"/>
    </source>
</evidence>
<dbReference type="Gene3D" id="3.40.930.10">
    <property type="entry name" value="Mannitol-specific EII, Chain A"/>
    <property type="match status" value="1"/>
</dbReference>
<organism evidence="2 3">
    <name type="scientific">Treponema ruminis</name>
    <dbReference type="NCBI Taxonomy" id="744515"/>
    <lineage>
        <taxon>Bacteria</taxon>
        <taxon>Pseudomonadati</taxon>
        <taxon>Spirochaetota</taxon>
        <taxon>Spirochaetia</taxon>
        <taxon>Spirochaetales</taxon>
        <taxon>Treponemataceae</taxon>
        <taxon>Treponema</taxon>
    </lineage>
</organism>
<dbReference type="PROSITE" id="PS51094">
    <property type="entry name" value="PTS_EIIA_TYPE_2"/>
    <property type="match status" value="1"/>
</dbReference>
<dbReference type="SUPFAM" id="SSF55804">
    <property type="entry name" value="Phoshotransferase/anion transport protein"/>
    <property type="match status" value="1"/>
</dbReference>
<dbReference type="InterPro" id="IPR002178">
    <property type="entry name" value="PTS_EIIA_type-2_dom"/>
</dbReference>
<gene>
    <name evidence="2" type="ORF">HNP76_001802</name>
</gene>
<keyword evidence="3" id="KW-1185">Reference proteome</keyword>
<dbReference type="RefSeq" id="WP_184659680.1">
    <property type="nucleotide sequence ID" value="NZ_JACHFQ010000005.1"/>
</dbReference>
<evidence type="ECO:0000259" key="1">
    <source>
        <dbReference type="PROSITE" id="PS51094"/>
    </source>
</evidence>
<dbReference type="Pfam" id="PF00359">
    <property type="entry name" value="PTS_EIIA_2"/>
    <property type="match status" value="1"/>
</dbReference>
<protein>
    <submittedName>
        <fullName evidence="2">Mannitol/fructose-specific phosphotransferase system IIA component (Ntr-type)</fullName>
    </submittedName>
</protein>
<keyword evidence="2" id="KW-0808">Transferase</keyword>
<dbReference type="InterPro" id="IPR016152">
    <property type="entry name" value="PTrfase/Anion_transptr"/>
</dbReference>
<dbReference type="CDD" id="cd00211">
    <property type="entry name" value="PTS_IIA_fru"/>
    <property type="match status" value="1"/>
</dbReference>
<proteinExistence type="predicted"/>
<sequence>MVLGQVFPKNTIVMDFSSTEKDELFEELVETIHSNYPGFDKNEALNVLNERESKMTTGIMHSVGIPHALIPSIKDSIGAIGISHDGIDYDSLDKAPVHVVFMIIGPDNDPNHHIQILKQLASVLQIPDFVKNLLSLKSTSEIYNFICTSEESLIE</sequence>
<accession>A0A7W8LME4</accession>
<name>A0A7W8LME4_9SPIR</name>
<feature type="domain" description="PTS EIIA type-2" evidence="1">
    <location>
        <begin position="5"/>
        <end position="149"/>
    </location>
</feature>
<dbReference type="Proteomes" id="UP000518887">
    <property type="component" value="Unassembled WGS sequence"/>
</dbReference>
<comment type="caution">
    <text evidence="2">The sequence shown here is derived from an EMBL/GenBank/DDBJ whole genome shotgun (WGS) entry which is preliminary data.</text>
</comment>
<dbReference type="GO" id="GO:0016740">
    <property type="term" value="F:transferase activity"/>
    <property type="evidence" value="ECO:0007669"/>
    <property type="project" value="UniProtKB-KW"/>
</dbReference>
<reference evidence="2 3" key="1">
    <citation type="submission" date="2020-08" db="EMBL/GenBank/DDBJ databases">
        <title>Genomic Encyclopedia of Type Strains, Phase IV (KMG-IV): sequencing the most valuable type-strain genomes for metagenomic binning, comparative biology and taxonomic classification.</title>
        <authorList>
            <person name="Goeker M."/>
        </authorList>
    </citation>
    <scope>NUCLEOTIDE SEQUENCE [LARGE SCALE GENOMIC DNA]</scope>
    <source>
        <strain evidence="2 3">DSM 103462</strain>
    </source>
</reference>
<dbReference type="AlphaFoldDB" id="A0A7W8LME4"/>
<dbReference type="InterPro" id="IPR051541">
    <property type="entry name" value="PTS_SugarTrans_NitroReg"/>
</dbReference>
<dbReference type="PANTHER" id="PTHR47738">
    <property type="entry name" value="PTS SYSTEM FRUCTOSE-LIKE EIIA COMPONENT-RELATED"/>
    <property type="match status" value="1"/>
</dbReference>
<dbReference type="EMBL" id="JACHFQ010000005">
    <property type="protein sequence ID" value="MBB5226429.1"/>
    <property type="molecule type" value="Genomic_DNA"/>
</dbReference>
<evidence type="ECO:0000313" key="2">
    <source>
        <dbReference type="EMBL" id="MBB5226429.1"/>
    </source>
</evidence>